<organism evidence="1 2">
    <name type="scientific">Liparis tanakae</name>
    <name type="common">Tanaka's snailfish</name>
    <dbReference type="NCBI Taxonomy" id="230148"/>
    <lineage>
        <taxon>Eukaryota</taxon>
        <taxon>Metazoa</taxon>
        <taxon>Chordata</taxon>
        <taxon>Craniata</taxon>
        <taxon>Vertebrata</taxon>
        <taxon>Euteleostomi</taxon>
        <taxon>Actinopterygii</taxon>
        <taxon>Neopterygii</taxon>
        <taxon>Teleostei</taxon>
        <taxon>Neoteleostei</taxon>
        <taxon>Acanthomorphata</taxon>
        <taxon>Eupercaria</taxon>
        <taxon>Perciformes</taxon>
        <taxon>Cottioidei</taxon>
        <taxon>Cottales</taxon>
        <taxon>Liparidae</taxon>
        <taxon>Liparis</taxon>
    </lineage>
</organism>
<keyword evidence="2" id="KW-1185">Reference proteome</keyword>
<gene>
    <name evidence="1" type="ORF">EYF80_067461</name>
</gene>
<reference evidence="1 2" key="1">
    <citation type="submission" date="2019-03" db="EMBL/GenBank/DDBJ databases">
        <title>First draft genome of Liparis tanakae, snailfish: a comprehensive survey of snailfish specific genes.</title>
        <authorList>
            <person name="Kim W."/>
            <person name="Song I."/>
            <person name="Jeong J.-H."/>
            <person name="Kim D."/>
            <person name="Kim S."/>
            <person name="Ryu S."/>
            <person name="Song J.Y."/>
            <person name="Lee S.K."/>
        </authorList>
    </citation>
    <scope>NUCLEOTIDE SEQUENCE [LARGE SCALE GENOMIC DNA]</scope>
    <source>
        <tissue evidence="1">Muscle</tissue>
    </source>
</reference>
<evidence type="ECO:0000313" key="1">
    <source>
        <dbReference type="EMBL" id="TNN22425.1"/>
    </source>
</evidence>
<name>A0A4Z2E0X6_9TELE</name>
<comment type="caution">
    <text evidence="1">The sequence shown here is derived from an EMBL/GenBank/DDBJ whole genome shotgun (WGS) entry which is preliminary data.</text>
</comment>
<dbReference type="Proteomes" id="UP000314294">
    <property type="component" value="Unassembled WGS sequence"/>
</dbReference>
<proteinExistence type="predicted"/>
<evidence type="ECO:0000313" key="2">
    <source>
        <dbReference type="Proteomes" id="UP000314294"/>
    </source>
</evidence>
<dbReference type="AlphaFoldDB" id="A0A4Z2E0X6"/>
<accession>A0A4Z2E0X6</accession>
<dbReference type="EMBL" id="SRLO01022550">
    <property type="protein sequence ID" value="TNN22425.1"/>
    <property type="molecule type" value="Genomic_DNA"/>
</dbReference>
<protein>
    <submittedName>
        <fullName evidence="1">Uncharacterized protein</fullName>
    </submittedName>
</protein>
<sequence length="159" mass="17070">MLHDTATKRACPSLEWVDGILRSLPLTEGSGGCLYHLFLPIGQIDSCIGCLALSLTLPGWAFVNIRSFLSHSGSITFIGVALDAATKRICPSLKRVDGILRSIPLSEWAGSGLLSSFPFLSGKFLGCCRYALCMEGLTAFTRAHRHKTGVTVMPSDLSP</sequence>